<sequence>MFSIVMEVVFILAVFFLLMPAAAIALAAIGVLLKQVKGNDAEHPMHLATREFYDDALEESSAH</sequence>
<evidence type="ECO:0000313" key="1">
    <source>
        <dbReference type="EMBL" id="MCX2978559.1"/>
    </source>
</evidence>
<accession>A0ABT3T938</accession>
<dbReference type="Proteomes" id="UP001143304">
    <property type="component" value="Unassembled WGS sequence"/>
</dbReference>
<keyword evidence="2" id="KW-1185">Reference proteome</keyword>
<reference evidence="1" key="1">
    <citation type="submission" date="2019-02" db="EMBL/GenBank/DDBJ databases">
        <authorList>
            <person name="Li S.-H."/>
        </authorList>
    </citation>
    <scope>NUCLEOTIDE SEQUENCE</scope>
    <source>
        <strain evidence="1">IMCC11814</strain>
    </source>
</reference>
<gene>
    <name evidence="1" type="ORF">EYC82_14425</name>
</gene>
<name>A0ABT3T938_9GAMM</name>
<organism evidence="1 2">
    <name type="scientific">Candidatus Marimicrobium litorale</name>
    <dbReference type="NCBI Taxonomy" id="2518991"/>
    <lineage>
        <taxon>Bacteria</taxon>
        <taxon>Pseudomonadati</taxon>
        <taxon>Pseudomonadota</taxon>
        <taxon>Gammaproteobacteria</taxon>
        <taxon>Cellvibrionales</taxon>
        <taxon>Halieaceae</taxon>
        <taxon>Marimicrobium</taxon>
    </lineage>
</organism>
<protein>
    <submittedName>
        <fullName evidence="1">Uncharacterized protein</fullName>
    </submittedName>
</protein>
<comment type="caution">
    <text evidence="1">The sequence shown here is derived from an EMBL/GenBank/DDBJ whole genome shotgun (WGS) entry which is preliminary data.</text>
</comment>
<evidence type="ECO:0000313" key="2">
    <source>
        <dbReference type="Proteomes" id="UP001143304"/>
    </source>
</evidence>
<proteinExistence type="predicted"/>
<dbReference type="RefSeq" id="WP_279250256.1">
    <property type="nucleotide sequence ID" value="NZ_SHNO01000001.1"/>
</dbReference>
<dbReference type="EMBL" id="SHNO01000001">
    <property type="protein sequence ID" value="MCX2978559.1"/>
    <property type="molecule type" value="Genomic_DNA"/>
</dbReference>